<dbReference type="PROSITE" id="PS51724">
    <property type="entry name" value="SPOR"/>
    <property type="match status" value="1"/>
</dbReference>
<dbReference type="InterPro" id="IPR007730">
    <property type="entry name" value="SPOR-like_dom"/>
</dbReference>
<reference evidence="3" key="1">
    <citation type="journal article" date="2019" name="Int. J. Syst. Evol. Microbiol.">
        <title>The Global Catalogue of Microorganisms (GCM) 10K type strain sequencing project: providing services to taxonomists for standard genome sequencing and annotation.</title>
        <authorList>
            <consortium name="The Broad Institute Genomics Platform"/>
            <consortium name="The Broad Institute Genome Sequencing Center for Infectious Disease"/>
            <person name="Wu L."/>
            <person name="Ma J."/>
        </authorList>
    </citation>
    <scope>NUCLEOTIDE SEQUENCE [LARGE SCALE GENOMIC DNA]</scope>
    <source>
        <strain evidence="3">JCM 18287</strain>
    </source>
</reference>
<dbReference type="InterPro" id="IPR036680">
    <property type="entry name" value="SPOR-like_sf"/>
</dbReference>
<evidence type="ECO:0000313" key="3">
    <source>
        <dbReference type="Proteomes" id="UP001501692"/>
    </source>
</evidence>
<dbReference type="Pfam" id="PF11751">
    <property type="entry name" value="PorP_SprF"/>
    <property type="match status" value="1"/>
</dbReference>
<dbReference type="Gene3D" id="3.30.70.1070">
    <property type="entry name" value="Sporulation related repeat"/>
    <property type="match status" value="1"/>
</dbReference>
<keyword evidence="3" id="KW-1185">Reference proteome</keyword>
<organism evidence="2 3">
    <name type="scientific">Algibacter aquimarinus</name>
    <dbReference type="NCBI Taxonomy" id="1136748"/>
    <lineage>
        <taxon>Bacteria</taxon>
        <taxon>Pseudomonadati</taxon>
        <taxon>Bacteroidota</taxon>
        <taxon>Flavobacteriia</taxon>
        <taxon>Flavobacteriales</taxon>
        <taxon>Flavobacteriaceae</taxon>
        <taxon>Algibacter</taxon>
    </lineage>
</organism>
<gene>
    <name evidence="2" type="ORF">GCM10023315_21170</name>
</gene>
<dbReference type="SUPFAM" id="SSF56935">
    <property type="entry name" value="Porins"/>
    <property type="match status" value="1"/>
</dbReference>
<dbReference type="EMBL" id="BAABJK010000006">
    <property type="protein sequence ID" value="GAA4970972.1"/>
    <property type="molecule type" value="Genomic_DNA"/>
</dbReference>
<accession>A0ABP9HHH9</accession>
<evidence type="ECO:0000259" key="1">
    <source>
        <dbReference type="PROSITE" id="PS51724"/>
    </source>
</evidence>
<dbReference type="Proteomes" id="UP001501692">
    <property type="component" value="Unassembled WGS sequence"/>
</dbReference>
<name>A0ABP9HHH9_9FLAO</name>
<evidence type="ECO:0000313" key="2">
    <source>
        <dbReference type="EMBL" id="GAA4970972.1"/>
    </source>
</evidence>
<comment type="caution">
    <text evidence="2">The sequence shown here is derived from an EMBL/GenBank/DDBJ whole genome shotgun (WGS) entry which is preliminary data.</text>
</comment>
<sequence>MIGQRIVYNGQNQINRYLEDPSFVSLNGEYNMSAIIQASDTDISNTSQYIAAQLSPFDNVAFGLDYSRHSYQVFRYSQMFFNGRYRLNLGNEFHYINLGASIGIDRLNEDRSSRENDLNTIYRLGLHYTNFNLTIGGFLNNYALQNDLSNTSLDPFTNIEGYTAFLSYRFRISDSFRFSPMARYNSYDELDFFEGVANLNYKGNYELAVSYKDNYSLNAALSGRFLKFIRVSYSYESAIGDQVFNDVHSVGVSIDLRPKENEIPEWLANVKRNREKIKSIKKVKEEPAIAVEEPNTEVDDTIVENIEEIDPVAEAEKAELLKYPVMTEEAPSDIVGGKLKPGYYIILGSYKKVDNAEKEIERLRANGAYARYGKKDANDDFNYVYVDRYEDRDIASKRTLAKQREKGFERVWLLRIK</sequence>
<dbReference type="Pfam" id="PF05036">
    <property type="entry name" value="SPOR"/>
    <property type="match status" value="1"/>
</dbReference>
<dbReference type="SUPFAM" id="SSF110997">
    <property type="entry name" value="Sporulation related repeat"/>
    <property type="match status" value="1"/>
</dbReference>
<proteinExistence type="predicted"/>
<protein>
    <recommendedName>
        <fullName evidence="1">SPOR domain-containing protein</fullName>
    </recommendedName>
</protein>
<feature type="domain" description="SPOR" evidence="1">
    <location>
        <begin position="337"/>
        <end position="415"/>
    </location>
</feature>
<dbReference type="InterPro" id="IPR019861">
    <property type="entry name" value="PorP/SprF_Bacteroidetes"/>
</dbReference>